<dbReference type="AlphaFoldDB" id="A0A2V3IUF3"/>
<reference evidence="3 4" key="1">
    <citation type="journal article" date="2018" name="Mol. Biol. Evol.">
        <title>Analysis of the draft genome of the red seaweed Gracilariopsis chorda provides insights into genome size evolution in Rhodophyta.</title>
        <authorList>
            <person name="Lee J."/>
            <person name="Yang E.C."/>
            <person name="Graf L."/>
            <person name="Yang J.H."/>
            <person name="Qiu H."/>
            <person name="Zel Zion U."/>
            <person name="Chan C.X."/>
            <person name="Stephens T.G."/>
            <person name="Weber A.P.M."/>
            <person name="Boo G.H."/>
            <person name="Boo S.M."/>
            <person name="Kim K.M."/>
            <person name="Shin Y."/>
            <person name="Jung M."/>
            <person name="Lee S.J."/>
            <person name="Yim H.S."/>
            <person name="Lee J.H."/>
            <person name="Bhattacharya D."/>
            <person name="Yoon H.S."/>
        </authorList>
    </citation>
    <scope>NUCLEOTIDE SEQUENCE [LARGE SCALE GENOMIC DNA]</scope>
    <source>
        <strain evidence="3 4">SKKU-2015</strain>
        <tissue evidence="3">Whole body</tissue>
    </source>
</reference>
<protein>
    <submittedName>
        <fullName evidence="3">Uncharacterized protein</fullName>
    </submittedName>
</protein>
<organism evidence="3 4">
    <name type="scientific">Gracilariopsis chorda</name>
    <dbReference type="NCBI Taxonomy" id="448386"/>
    <lineage>
        <taxon>Eukaryota</taxon>
        <taxon>Rhodophyta</taxon>
        <taxon>Florideophyceae</taxon>
        <taxon>Rhodymeniophycidae</taxon>
        <taxon>Gracilariales</taxon>
        <taxon>Gracilariaceae</taxon>
        <taxon>Gracilariopsis</taxon>
    </lineage>
</organism>
<feature type="transmembrane region" description="Helical" evidence="2">
    <location>
        <begin position="6"/>
        <end position="32"/>
    </location>
</feature>
<dbReference type="Proteomes" id="UP000247409">
    <property type="component" value="Unassembled WGS sequence"/>
</dbReference>
<sequence length="205" mass="22525">MTAAAYSGLAVAAVVGSPIIVAAMLIGGPPYLAYRAVKARRTTALPRRHHSSFRLHRHGAVLHPPNAYVANRPILRPHELLANDHHLHSASYLSITDPVFDDLLNRRSHRPARQRKTKTEPLESNDTLIIEERVMGPSRSPSRHTSSTADLRNASDVVVVSHTSASADRAPALYAEHCRTSRPFILERRRGSSSTPLTMKRSSAA</sequence>
<evidence type="ECO:0000256" key="2">
    <source>
        <dbReference type="SAM" id="Phobius"/>
    </source>
</evidence>
<feature type="region of interest" description="Disordered" evidence="1">
    <location>
        <begin position="185"/>
        <end position="205"/>
    </location>
</feature>
<gene>
    <name evidence="3" type="ORF">BWQ96_04522</name>
</gene>
<keyword evidence="4" id="KW-1185">Reference proteome</keyword>
<evidence type="ECO:0000256" key="1">
    <source>
        <dbReference type="SAM" id="MobiDB-lite"/>
    </source>
</evidence>
<comment type="caution">
    <text evidence="3">The sequence shown here is derived from an EMBL/GenBank/DDBJ whole genome shotgun (WGS) entry which is preliminary data.</text>
</comment>
<keyword evidence="2" id="KW-0472">Membrane</keyword>
<keyword evidence="2" id="KW-0812">Transmembrane</keyword>
<evidence type="ECO:0000313" key="4">
    <source>
        <dbReference type="Proteomes" id="UP000247409"/>
    </source>
</evidence>
<name>A0A2V3IUF3_9FLOR</name>
<feature type="compositionally biased region" description="Polar residues" evidence="1">
    <location>
        <begin position="192"/>
        <end position="205"/>
    </location>
</feature>
<accession>A0A2V3IUF3</accession>
<dbReference type="STRING" id="448386.A0A2V3IUF3"/>
<keyword evidence="2" id="KW-1133">Transmembrane helix</keyword>
<dbReference type="EMBL" id="NBIV01000054">
    <property type="protein sequence ID" value="PXF45754.1"/>
    <property type="molecule type" value="Genomic_DNA"/>
</dbReference>
<proteinExistence type="predicted"/>
<dbReference type="OrthoDB" id="10457387at2759"/>
<evidence type="ECO:0000313" key="3">
    <source>
        <dbReference type="EMBL" id="PXF45754.1"/>
    </source>
</evidence>